<gene>
    <name evidence="1" type="ORF">HHSLTHF2_08740</name>
</gene>
<evidence type="ECO:0000313" key="1">
    <source>
        <dbReference type="EMBL" id="BCB06984.1"/>
    </source>
</evidence>
<dbReference type="EMBL" id="AP022843">
    <property type="protein sequence ID" value="BCB06984.1"/>
    <property type="molecule type" value="Genomic_DNA"/>
</dbReference>
<proteinExistence type="predicted"/>
<sequence>MSSFAAQDQTVEVDVMQVWANRAQQQRAAFDAIAAYMSQQ</sequence>
<dbReference type="GeneID" id="93949274"/>
<keyword evidence="2" id="KW-1185">Reference proteome</keyword>
<reference evidence="1 2" key="1">
    <citation type="submission" date="2020-03" db="EMBL/GenBank/DDBJ databases">
        <title>Complete Genome Sequence of Halomonas hydrothermalis Strain Slthf2, Halophilic Bacterium Isolated from Deep-Sea Hydrothermal-Vent Environments.</title>
        <authorList>
            <person name="Takeyama N."/>
            <person name="Huang M."/>
            <person name="Sato K."/>
            <person name="Galipon J."/>
            <person name="Arakawa K."/>
        </authorList>
    </citation>
    <scope>NUCLEOTIDE SEQUENCE [LARGE SCALE GENOMIC DNA]</scope>
    <source>
        <strain evidence="1 2">Slthf2</strain>
    </source>
</reference>
<accession>A0A6F8U1A7</accession>
<dbReference type="Proteomes" id="UP000502259">
    <property type="component" value="Chromosome"/>
</dbReference>
<dbReference type="RefSeq" id="WP_264298800.1">
    <property type="nucleotide sequence ID" value="NZ_AP022843.1"/>
</dbReference>
<name>A0A6F8U1A7_9GAMM</name>
<protein>
    <submittedName>
        <fullName evidence="1">Uncharacterized protein</fullName>
    </submittedName>
</protein>
<dbReference type="AlphaFoldDB" id="A0A6F8U1A7"/>
<evidence type="ECO:0000313" key="2">
    <source>
        <dbReference type="Proteomes" id="UP000502259"/>
    </source>
</evidence>
<organism evidence="1 2">
    <name type="scientific">Halomonas hydrothermalis</name>
    <dbReference type="NCBI Taxonomy" id="115561"/>
    <lineage>
        <taxon>Bacteria</taxon>
        <taxon>Pseudomonadati</taxon>
        <taxon>Pseudomonadota</taxon>
        <taxon>Gammaproteobacteria</taxon>
        <taxon>Oceanospirillales</taxon>
        <taxon>Halomonadaceae</taxon>
        <taxon>Halomonas</taxon>
    </lineage>
</organism>